<evidence type="ECO:0000313" key="1">
    <source>
        <dbReference type="EMBL" id="KOA21281.1"/>
    </source>
</evidence>
<sequence>MYCYTYVSGINCVINELLLWTEISSEHPIFIQTVAKLTNKDLPKNIIDNLNNVNKIFKDLNEETKELRNRSAFNFMNFYYVQQVKRTVYEFLRRDEYFLRVLMEVKAYGTEDKVWQTLLEHIIEEQTFMYTTFNQIINQL</sequence>
<dbReference type="RefSeq" id="WP_052220010.1">
    <property type="nucleotide sequence ID" value="NZ_LHUR01000010.1"/>
</dbReference>
<protein>
    <recommendedName>
        <fullName evidence="3">DUF2935 domain-containing protein</fullName>
    </recommendedName>
</protein>
<dbReference type="AlphaFoldDB" id="A0A0L6ZE85"/>
<evidence type="ECO:0008006" key="3">
    <source>
        <dbReference type="Google" id="ProtNLM"/>
    </source>
</evidence>
<dbReference type="Pfam" id="PF11155">
    <property type="entry name" value="DUF2935"/>
    <property type="match status" value="1"/>
</dbReference>
<name>A0A0L6ZE85_9CLOT</name>
<proteinExistence type="predicted"/>
<dbReference type="SUPFAM" id="SSF158430">
    <property type="entry name" value="Bacillus cereus metalloprotein-like"/>
    <property type="match status" value="1"/>
</dbReference>
<dbReference type="STRING" id="36844.SAMN04488501_107157"/>
<dbReference type="InterPro" id="IPR021328">
    <property type="entry name" value="CotB-like"/>
</dbReference>
<keyword evidence="2" id="KW-1185">Reference proteome</keyword>
<dbReference type="Proteomes" id="UP000037043">
    <property type="component" value="Unassembled WGS sequence"/>
</dbReference>
<evidence type="ECO:0000313" key="2">
    <source>
        <dbReference type="Proteomes" id="UP000037043"/>
    </source>
</evidence>
<reference evidence="2" key="1">
    <citation type="submission" date="2015-08" db="EMBL/GenBank/DDBJ databases">
        <title>Genome sequence of the strict anaerobe Clostridium homopropionicum LuHBu1 (DSM 5847T).</title>
        <authorList>
            <person name="Poehlein A."/>
            <person name="Beck M."/>
            <person name="Schiel-Bengelsdorf B."/>
            <person name="Bengelsdorf F.R."/>
            <person name="Daniel R."/>
            <person name="Duerre P."/>
        </authorList>
    </citation>
    <scope>NUCLEOTIDE SEQUENCE [LARGE SCALE GENOMIC DNA]</scope>
    <source>
        <strain evidence="2">DSM 5847</strain>
    </source>
</reference>
<accession>A0A0L6ZE85</accession>
<gene>
    <name evidence="1" type="ORF">CLHOM_04110</name>
</gene>
<organism evidence="1 2">
    <name type="scientific">Clostridium homopropionicum DSM 5847</name>
    <dbReference type="NCBI Taxonomy" id="1121318"/>
    <lineage>
        <taxon>Bacteria</taxon>
        <taxon>Bacillati</taxon>
        <taxon>Bacillota</taxon>
        <taxon>Clostridia</taxon>
        <taxon>Eubacteriales</taxon>
        <taxon>Clostridiaceae</taxon>
        <taxon>Clostridium</taxon>
    </lineage>
</organism>
<dbReference type="Gene3D" id="1.20.1260.120">
    <property type="entry name" value="Protein of unknown function DUF2935"/>
    <property type="match status" value="1"/>
</dbReference>
<dbReference type="PATRIC" id="fig|1121318.3.peg.416"/>
<comment type="caution">
    <text evidence="1">The sequence shown here is derived from an EMBL/GenBank/DDBJ whole genome shotgun (WGS) entry which is preliminary data.</text>
</comment>
<dbReference type="EMBL" id="LHUR01000010">
    <property type="protein sequence ID" value="KOA21281.1"/>
    <property type="molecule type" value="Genomic_DNA"/>
</dbReference>